<feature type="compositionally biased region" description="Low complexity" evidence="1">
    <location>
        <begin position="35"/>
        <end position="54"/>
    </location>
</feature>
<sequence length="196" mass="20673">MNRVTVAATTLLAGLTLTACAPSSSDPQPVAQPDTTSSTTTPPPTTTAAKPATSKRGAIIKQVGEEGGTWTSEDGPKAYSFVLNSMELITDCKDSDTPLLKMSFTVETGPAVKESQIFNGFNFYTVDEKGRIDDDVYAWTVSSCVSDASGAIDAPLPNSTYEPVIVVEATSPTGIVGYRPHSSGPEAVSWEWNYPA</sequence>
<feature type="region of interest" description="Disordered" evidence="1">
    <location>
        <begin position="21"/>
        <end position="54"/>
    </location>
</feature>
<evidence type="ECO:0000313" key="4">
    <source>
        <dbReference type="EMBL" id="MFH5243040.1"/>
    </source>
</evidence>
<reference evidence="5 6" key="1">
    <citation type="submission" date="2024-10" db="EMBL/GenBank/DDBJ databases">
        <authorList>
            <person name="Riesco R."/>
        </authorList>
    </citation>
    <scope>NUCLEOTIDE SEQUENCE [LARGE SCALE GENOMIC DNA]</scope>
    <source>
        <strain evidence="4 5">NCIMB 15448</strain>
        <strain evidence="3 6">NCIMB 15450</strain>
    </source>
</reference>
<evidence type="ECO:0000313" key="5">
    <source>
        <dbReference type="Proteomes" id="UP001609176"/>
    </source>
</evidence>
<protein>
    <recommendedName>
        <fullName evidence="7">Lipoprotein</fullName>
    </recommendedName>
</protein>
<keyword evidence="6" id="KW-1185">Reference proteome</keyword>
<name>A0ABW7KLY9_9NOCA</name>
<feature type="chain" id="PRO_5045033733" description="Lipoprotein" evidence="2">
    <location>
        <begin position="22"/>
        <end position="196"/>
    </location>
</feature>
<dbReference type="EMBL" id="JBIMSP010000020">
    <property type="protein sequence ID" value="MFH5243040.1"/>
    <property type="molecule type" value="Genomic_DNA"/>
</dbReference>
<comment type="caution">
    <text evidence="4">The sequence shown here is derived from an EMBL/GenBank/DDBJ whole genome shotgun (WGS) entry which is preliminary data.</text>
</comment>
<dbReference type="EMBL" id="JBIMSN010000090">
    <property type="protein sequence ID" value="MFH5230783.1"/>
    <property type="molecule type" value="Genomic_DNA"/>
</dbReference>
<organism evidence="4 5">
    <name type="scientific">Antrihabitans spumae</name>
    <dbReference type="NCBI Taxonomy" id="3373370"/>
    <lineage>
        <taxon>Bacteria</taxon>
        <taxon>Bacillati</taxon>
        <taxon>Actinomycetota</taxon>
        <taxon>Actinomycetes</taxon>
        <taxon>Mycobacteriales</taxon>
        <taxon>Nocardiaceae</taxon>
        <taxon>Antrihabitans</taxon>
    </lineage>
</organism>
<gene>
    <name evidence="4" type="ORF">ACHIPV_14275</name>
    <name evidence="3" type="ORF">ACHIRB_19760</name>
</gene>
<accession>A0ABW7KLY9</accession>
<evidence type="ECO:0008006" key="7">
    <source>
        <dbReference type="Google" id="ProtNLM"/>
    </source>
</evidence>
<dbReference type="Proteomes" id="UP001609176">
    <property type="component" value="Unassembled WGS sequence"/>
</dbReference>
<feature type="signal peptide" evidence="2">
    <location>
        <begin position="1"/>
        <end position="21"/>
    </location>
</feature>
<evidence type="ECO:0000256" key="2">
    <source>
        <dbReference type="SAM" id="SignalP"/>
    </source>
</evidence>
<dbReference type="PROSITE" id="PS51257">
    <property type="entry name" value="PROKAR_LIPOPROTEIN"/>
    <property type="match status" value="1"/>
</dbReference>
<evidence type="ECO:0000256" key="1">
    <source>
        <dbReference type="SAM" id="MobiDB-lite"/>
    </source>
</evidence>
<evidence type="ECO:0000313" key="6">
    <source>
        <dbReference type="Proteomes" id="UP001609219"/>
    </source>
</evidence>
<dbReference type="Proteomes" id="UP001609219">
    <property type="component" value="Unassembled WGS sequence"/>
</dbReference>
<proteinExistence type="predicted"/>
<keyword evidence="2" id="KW-0732">Signal</keyword>
<evidence type="ECO:0000313" key="3">
    <source>
        <dbReference type="EMBL" id="MFH5230783.1"/>
    </source>
</evidence>
<dbReference type="RefSeq" id="WP_395124767.1">
    <property type="nucleotide sequence ID" value="NZ_JBIMSN010000090.1"/>
</dbReference>